<accession>A0ABV7VTK1</accession>
<sequence>MSHITISQASELIWDLLKTLEDAYWEASTCKDKDLVFNLLQLLNSENMELAKISIQDHHYEYEVITTSKEALQQTLVSFQQHSNDTVRRQVTALKLRNLVNQLSSYLSRNQ</sequence>
<keyword evidence="2" id="KW-1185">Reference proteome</keyword>
<dbReference type="RefSeq" id="WP_376866988.1">
    <property type="nucleotide sequence ID" value="NZ_JBHRYB010000013.1"/>
</dbReference>
<reference evidence="2" key="1">
    <citation type="journal article" date="2019" name="Int. J. Syst. Evol. Microbiol.">
        <title>The Global Catalogue of Microorganisms (GCM) 10K type strain sequencing project: providing services to taxonomists for standard genome sequencing and annotation.</title>
        <authorList>
            <consortium name="The Broad Institute Genomics Platform"/>
            <consortium name="The Broad Institute Genome Sequencing Center for Infectious Disease"/>
            <person name="Wu L."/>
            <person name="Ma J."/>
        </authorList>
    </citation>
    <scope>NUCLEOTIDE SEQUENCE [LARGE SCALE GENOMIC DNA]</scope>
    <source>
        <strain evidence="2">KCTC 42424</strain>
    </source>
</reference>
<evidence type="ECO:0000313" key="2">
    <source>
        <dbReference type="Proteomes" id="UP001595722"/>
    </source>
</evidence>
<proteinExistence type="predicted"/>
<organism evidence="1 2">
    <name type="scientific">Bacterioplanoides pacificum</name>
    <dbReference type="NCBI Taxonomy" id="1171596"/>
    <lineage>
        <taxon>Bacteria</taxon>
        <taxon>Pseudomonadati</taxon>
        <taxon>Pseudomonadota</taxon>
        <taxon>Gammaproteobacteria</taxon>
        <taxon>Oceanospirillales</taxon>
        <taxon>Oceanospirillaceae</taxon>
        <taxon>Bacterioplanoides</taxon>
    </lineage>
</organism>
<dbReference type="Proteomes" id="UP001595722">
    <property type="component" value="Unassembled WGS sequence"/>
</dbReference>
<protein>
    <submittedName>
        <fullName evidence="1">Uncharacterized protein</fullName>
    </submittedName>
</protein>
<comment type="caution">
    <text evidence="1">The sequence shown here is derived from an EMBL/GenBank/DDBJ whole genome shotgun (WGS) entry which is preliminary data.</text>
</comment>
<evidence type="ECO:0000313" key="1">
    <source>
        <dbReference type="EMBL" id="MFC3680885.1"/>
    </source>
</evidence>
<gene>
    <name evidence="1" type="ORF">ACFOMG_12320</name>
</gene>
<dbReference type="EMBL" id="JBHRYB010000013">
    <property type="protein sequence ID" value="MFC3680885.1"/>
    <property type="molecule type" value="Genomic_DNA"/>
</dbReference>
<name>A0ABV7VTK1_9GAMM</name>